<dbReference type="EMBL" id="NIOF01000019">
    <property type="protein sequence ID" value="OWQ83824.1"/>
    <property type="molecule type" value="Genomic_DNA"/>
</dbReference>
<dbReference type="RefSeq" id="WP_088388122.1">
    <property type="nucleotide sequence ID" value="NZ_NIOF01000019.1"/>
</dbReference>
<evidence type="ECO:0000313" key="2">
    <source>
        <dbReference type="Proteomes" id="UP000197468"/>
    </source>
</evidence>
<dbReference type="AlphaFoldDB" id="A0A246IUE0"/>
<proteinExistence type="predicted"/>
<sequence>MRPFRFIARAFVGHPPDHSLLHRLDRRPRSAFYPVTVAIALLGAALTPRDIHAIGSPPSHSSSRVGDPAAQLDAAPPRAVLTGLIDFTRSDTTQKVALTLDLRGSGESELGFGPPASCKLGLRHVSFTPDGGHRYTIVPLKNGVNGMAPYCDRRLFQSISVLRDSGRGGAPSYLFKDVAPKDASERVPELIELQAPSSR</sequence>
<organism evidence="1 2">
    <name type="scientific">Roseateles aquatilis</name>
    <dbReference type="NCBI Taxonomy" id="431061"/>
    <lineage>
        <taxon>Bacteria</taxon>
        <taxon>Pseudomonadati</taxon>
        <taxon>Pseudomonadota</taxon>
        <taxon>Betaproteobacteria</taxon>
        <taxon>Burkholderiales</taxon>
        <taxon>Sphaerotilaceae</taxon>
        <taxon>Roseateles</taxon>
    </lineage>
</organism>
<evidence type="ECO:0000313" key="1">
    <source>
        <dbReference type="EMBL" id="OWQ83824.1"/>
    </source>
</evidence>
<accession>A0A246IUE0</accession>
<reference evidence="1 2" key="1">
    <citation type="journal article" date="2008" name="Int. J. Syst. Evol. Microbiol.">
        <title>Description of Roseateles aquatilis sp. nov. and Roseateles terrae sp. nov., in the class Betaproteobacteria, and emended description of the genus Roseateles.</title>
        <authorList>
            <person name="Gomila M."/>
            <person name="Bowien B."/>
            <person name="Falsen E."/>
            <person name="Moore E.R."/>
            <person name="Lalucat J."/>
        </authorList>
    </citation>
    <scope>NUCLEOTIDE SEQUENCE [LARGE SCALE GENOMIC DNA]</scope>
    <source>
        <strain evidence="1 2">CCUG 48205</strain>
    </source>
</reference>
<gene>
    <name evidence="1" type="ORF">CDN99_25500</name>
</gene>
<protein>
    <submittedName>
        <fullName evidence="1">Uncharacterized protein</fullName>
    </submittedName>
</protein>
<name>A0A246IUE0_9BURK</name>
<dbReference type="Proteomes" id="UP000197468">
    <property type="component" value="Unassembled WGS sequence"/>
</dbReference>
<keyword evidence="2" id="KW-1185">Reference proteome</keyword>
<comment type="caution">
    <text evidence="1">The sequence shown here is derived from an EMBL/GenBank/DDBJ whole genome shotgun (WGS) entry which is preliminary data.</text>
</comment>